<reference evidence="10" key="2">
    <citation type="journal article" date="2021" name="PeerJ">
        <title>Extensive microbial diversity within the chicken gut microbiome revealed by metagenomics and culture.</title>
        <authorList>
            <person name="Gilroy R."/>
            <person name="Ravi A."/>
            <person name="Getino M."/>
            <person name="Pursley I."/>
            <person name="Horton D.L."/>
            <person name="Alikhan N.F."/>
            <person name="Baker D."/>
            <person name="Gharbi K."/>
            <person name="Hall N."/>
            <person name="Watson M."/>
            <person name="Adriaenssens E.M."/>
            <person name="Foster-Nyarko E."/>
            <person name="Jarju S."/>
            <person name="Secka A."/>
            <person name="Antonio M."/>
            <person name="Oren A."/>
            <person name="Chaudhuri R.R."/>
            <person name="La Ragione R."/>
            <person name="Hildebrand F."/>
            <person name="Pallen M.J."/>
        </authorList>
    </citation>
    <scope>NUCLEOTIDE SEQUENCE</scope>
    <source>
        <strain evidence="10">CHK178-757</strain>
    </source>
</reference>
<feature type="domain" description="CobB/CobQ-like glutamine amidotransferase" evidence="9">
    <location>
        <begin position="263"/>
        <end position="443"/>
    </location>
</feature>
<dbReference type="InterPro" id="IPR027417">
    <property type="entry name" value="P-loop_NTPase"/>
</dbReference>
<keyword evidence="3 7" id="KW-0547">Nucleotide-binding</keyword>
<dbReference type="Proteomes" id="UP000823927">
    <property type="component" value="Unassembled WGS sequence"/>
</dbReference>
<keyword evidence="7" id="KW-0169">Cobalamin biosynthesis</keyword>
<dbReference type="GO" id="GO:0005524">
    <property type="term" value="F:ATP binding"/>
    <property type="evidence" value="ECO:0007669"/>
    <property type="project" value="UniProtKB-UniRule"/>
</dbReference>
<evidence type="ECO:0000259" key="8">
    <source>
        <dbReference type="Pfam" id="PF01656"/>
    </source>
</evidence>
<evidence type="ECO:0000256" key="5">
    <source>
        <dbReference type="ARBA" id="ARBA00022842"/>
    </source>
</evidence>
<reference evidence="10" key="1">
    <citation type="submission" date="2020-10" db="EMBL/GenBank/DDBJ databases">
        <authorList>
            <person name="Gilroy R."/>
        </authorList>
    </citation>
    <scope>NUCLEOTIDE SEQUENCE</scope>
    <source>
        <strain evidence="10">CHK178-757</strain>
    </source>
</reference>
<dbReference type="AlphaFoldDB" id="A0A9D1F6I3"/>
<evidence type="ECO:0000313" key="10">
    <source>
        <dbReference type="EMBL" id="HIS48394.1"/>
    </source>
</evidence>
<comment type="caution">
    <text evidence="10">The sequence shown here is derived from an EMBL/GenBank/DDBJ whole genome shotgun (WGS) entry which is preliminary data.</text>
</comment>
<dbReference type="Gene3D" id="3.40.50.300">
    <property type="entry name" value="P-loop containing nucleotide triphosphate hydrolases"/>
    <property type="match status" value="2"/>
</dbReference>
<keyword evidence="6 7" id="KW-0315">Glutamine amidotransferase</keyword>
<dbReference type="InterPro" id="IPR029062">
    <property type="entry name" value="Class_I_gatase-like"/>
</dbReference>
<dbReference type="NCBIfam" id="NF002204">
    <property type="entry name" value="PRK01077.1"/>
    <property type="match status" value="1"/>
</dbReference>
<dbReference type="GO" id="GO:0009236">
    <property type="term" value="P:cobalamin biosynthetic process"/>
    <property type="evidence" value="ECO:0007669"/>
    <property type="project" value="UniProtKB-UniRule"/>
</dbReference>
<dbReference type="SUPFAM" id="SSF52317">
    <property type="entry name" value="Class I glutamine amidotransferase-like"/>
    <property type="match status" value="1"/>
</dbReference>
<feature type="domain" description="CobQ/CobB/MinD/ParA nucleotide binding" evidence="8">
    <location>
        <begin position="6"/>
        <end position="187"/>
    </location>
</feature>
<feature type="site" description="Increases nucleophilicity of active site Cys" evidence="7">
    <location>
        <position position="438"/>
    </location>
</feature>
<dbReference type="InterPro" id="IPR011698">
    <property type="entry name" value="GATase_3"/>
</dbReference>
<comment type="catalytic activity">
    <reaction evidence="7">
        <text>cob(II)yrinate + 2 L-glutamine + 2 ATP + 2 H2O = cob(II)yrinate a,c diamide + 2 L-glutamate + 2 ADP + 2 phosphate + 2 H(+)</text>
        <dbReference type="Rhea" id="RHEA:26289"/>
        <dbReference type="ChEBI" id="CHEBI:15377"/>
        <dbReference type="ChEBI" id="CHEBI:15378"/>
        <dbReference type="ChEBI" id="CHEBI:29985"/>
        <dbReference type="ChEBI" id="CHEBI:30616"/>
        <dbReference type="ChEBI" id="CHEBI:43474"/>
        <dbReference type="ChEBI" id="CHEBI:58359"/>
        <dbReference type="ChEBI" id="CHEBI:58537"/>
        <dbReference type="ChEBI" id="CHEBI:58894"/>
        <dbReference type="ChEBI" id="CHEBI:456216"/>
        <dbReference type="EC" id="6.3.5.11"/>
    </reaction>
</comment>
<dbReference type="HAMAP" id="MF_00027">
    <property type="entry name" value="CobB_CbiA"/>
    <property type="match status" value="1"/>
</dbReference>
<comment type="pathway">
    <text evidence="7">Cofactor biosynthesis; adenosylcobalamin biosynthesis; cob(II)yrinate a,c-diamide from sirohydrochlorin (anaerobic route): step 10/10.</text>
</comment>
<feature type="active site" description="Nucleophile" evidence="7">
    <location>
        <position position="344"/>
    </location>
</feature>
<dbReference type="SUPFAM" id="SSF52540">
    <property type="entry name" value="P-loop containing nucleoside triphosphate hydrolases"/>
    <property type="match status" value="1"/>
</dbReference>
<evidence type="ECO:0000313" key="11">
    <source>
        <dbReference type="Proteomes" id="UP000823927"/>
    </source>
</evidence>
<dbReference type="NCBIfam" id="TIGR00379">
    <property type="entry name" value="cobB"/>
    <property type="match status" value="1"/>
</dbReference>
<dbReference type="PANTHER" id="PTHR43873">
    <property type="entry name" value="COBYRINATE A,C-DIAMIDE SYNTHASE"/>
    <property type="match status" value="1"/>
</dbReference>
<evidence type="ECO:0000256" key="6">
    <source>
        <dbReference type="ARBA" id="ARBA00022962"/>
    </source>
</evidence>
<evidence type="ECO:0000259" key="9">
    <source>
        <dbReference type="Pfam" id="PF07685"/>
    </source>
</evidence>
<evidence type="ECO:0000256" key="3">
    <source>
        <dbReference type="ARBA" id="ARBA00022741"/>
    </source>
</evidence>
<proteinExistence type="inferred from homology"/>
<comment type="similarity">
    <text evidence="7">Belongs to the CobB/CbiA family.</text>
</comment>
<keyword evidence="4 7" id="KW-0067">ATP-binding</keyword>
<dbReference type="EC" id="6.3.5.11" evidence="7"/>
<organism evidence="10 11">
    <name type="scientific">Candidatus Scybalocola faecigallinarum</name>
    <dbReference type="NCBI Taxonomy" id="2840941"/>
    <lineage>
        <taxon>Bacteria</taxon>
        <taxon>Bacillati</taxon>
        <taxon>Bacillota</taxon>
        <taxon>Clostridia</taxon>
        <taxon>Lachnospirales</taxon>
        <taxon>Lachnospiraceae</taxon>
        <taxon>Lachnospiraceae incertae sedis</taxon>
        <taxon>Candidatus Scybalocola (ex Gilroy et al. 2021)</taxon>
    </lineage>
</organism>
<dbReference type="InterPro" id="IPR004484">
    <property type="entry name" value="CbiA/CobB_synth"/>
</dbReference>
<name>A0A9D1F6I3_9FIRM</name>
<dbReference type="Pfam" id="PF01656">
    <property type="entry name" value="CbiA"/>
    <property type="match status" value="1"/>
</dbReference>
<accession>A0A9D1F6I3</accession>
<evidence type="ECO:0000256" key="2">
    <source>
        <dbReference type="ARBA" id="ARBA00022598"/>
    </source>
</evidence>
<comment type="cofactor">
    <cofactor evidence="1 7">
        <name>Mg(2+)</name>
        <dbReference type="ChEBI" id="CHEBI:18420"/>
    </cofactor>
</comment>
<comment type="miscellaneous">
    <text evidence="7">The a and c carboxylates of cobyrinate are activated for nucleophilic attack via formation of a phosphorylated intermediate by ATP. CbiA catalyzes first the amidation of the c-carboxylate, and then that of the a-carboxylate.</text>
</comment>
<sequence length="459" mass="50311">MGYKRIMFAGTGSGCGKTTVTCAVMKALCQEGTKVVPFKCGPDYIDPMFHTHITGQSSTNLDSFFMDKNALCHLMDQRLAEPDAFGVVEGVMGFFDGMGMSAAASSFEIALWTKTPVILVVNARGMALSAAALIQGYVSMARRLGGEGLIRGVILNQVSKGTCEFLKNAIEEQTGVKVAGYFMYQEDGMLKSRHLGLVTAAEVADLDERMNVLAQAAASSIDLSLIREIAGSVPQLQYEEPDFEPLIRSFRQERGTMTSPLRMAVARDQAFGFYYNTNLELLERLGVTLVPFSPVSDTLPENIRGLYLGGGYPELFARQLSENTALRNQIREAVKGGLPVIAECGGFMYLHQTMEGLPMVGVIPGSCEMTGKLGPFGYVEITSQKADAFGMPGTKFKAHEFHYSRSLEPGEDYQVSKANGRTWKEGFSSGSMYAGYPHLYFYSNVEAMIHFVKQMREHI</sequence>
<dbReference type="PANTHER" id="PTHR43873:SF1">
    <property type="entry name" value="COBYRINATE A,C-DIAMIDE SYNTHASE"/>
    <property type="match status" value="1"/>
</dbReference>
<comment type="function">
    <text evidence="7">Catalyzes the ATP-dependent amidation of the two carboxylate groups at positions a and c of cobyrinate, using either L-glutamine or ammonia as the nitrogen source.</text>
</comment>
<dbReference type="Gene3D" id="3.40.50.880">
    <property type="match status" value="1"/>
</dbReference>
<protein>
    <recommendedName>
        <fullName evidence="7">Cobyrinate a,c-diamide synthase</fullName>
        <ecNumber evidence="7">6.3.5.11</ecNumber>
    </recommendedName>
    <alternativeName>
        <fullName evidence="7">Cobyrinic acid a,c-diamide synthetase</fullName>
    </alternativeName>
</protein>
<keyword evidence="2 7" id="KW-0436">Ligase</keyword>
<dbReference type="CDD" id="cd03130">
    <property type="entry name" value="GATase1_CobB"/>
    <property type="match status" value="1"/>
</dbReference>
<dbReference type="PROSITE" id="PS51274">
    <property type="entry name" value="GATASE_COBBQ"/>
    <property type="match status" value="1"/>
</dbReference>
<comment type="domain">
    <text evidence="7">Comprises of two domains. The C-terminal domain contains the binding site for glutamine and catalyzes the hydrolysis of this substrate to glutamate and ammonia. The N-terminal domain is anticipated to bind ATP and cobyrinate and catalyzes the ultimate synthesis of the diamide product. The ammonia produced via the glutaminase domain is probably translocated to the adjacent domain via a molecular tunnel, where it reacts with an activated intermediate.</text>
</comment>
<dbReference type="Pfam" id="PF07685">
    <property type="entry name" value="GATase_3"/>
    <property type="match status" value="1"/>
</dbReference>
<evidence type="ECO:0000256" key="7">
    <source>
        <dbReference type="HAMAP-Rule" id="MF_00027"/>
    </source>
</evidence>
<gene>
    <name evidence="7" type="primary">cbiA</name>
    <name evidence="10" type="ORF">IAB46_12740</name>
</gene>
<dbReference type="InterPro" id="IPR002586">
    <property type="entry name" value="CobQ/CobB/MinD/ParA_Nub-bd_dom"/>
</dbReference>
<evidence type="ECO:0000256" key="4">
    <source>
        <dbReference type="ARBA" id="ARBA00022840"/>
    </source>
</evidence>
<evidence type="ECO:0000256" key="1">
    <source>
        <dbReference type="ARBA" id="ARBA00001946"/>
    </source>
</evidence>
<dbReference type="EMBL" id="DVIT01000055">
    <property type="protein sequence ID" value="HIS48394.1"/>
    <property type="molecule type" value="Genomic_DNA"/>
</dbReference>
<keyword evidence="5 7" id="KW-0460">Magnesium</keyword>
<dbReference type="GO" id="GO:0042242">
    <property type="term" value="F:cobyrinic acid a,c-diamide synthase activity"/>
    <property type="evidence" value="ECO:0007669"/>
    <property type="project" value="UniProtKB-UniRule"/>
</dbReference>